<dbReference type="Pfam" id="PF05556">
    <property type="entry name" value="Calsarcin"/>
    <property type="match status" value="1"/>
</dbReference>
<dbReference type="PANTHER" id="PTHR15941">
    <property type="entry name" value="MYOZENIN"/>
    <property type="match status" value="1"/>
</dbReference>
<sequence length="251" mass="27992">MLLWGTQPPSSQQGPHLCSPLPSSAPQLDLGKKVSTPQDVMLEELSLSTNRGSQLFQQRQKRMQRFVFEHPSGYRKVCAWLRVGWCPPPLAAFAVGGSGQQSFHSELHVAVSPHGGPPEVPKKTEKVLHMIKVLNPDSLAPGYSTPLKEVPPEKFNVTAIPKGYRSPWHGHMDDKDKAVGSENRLPMKLPHGDFINFNRTPTPFDKAQLSDLFYVPPAELDLSVLEVISRRPNFNRVPQGWARVLPESDEL</sequence>
<dbReference type="GO" id="GO:0051373">
    <property type="term" value="F:FATZ binding"/>
    <property type="evidence" value="ECO:0007669"/>
    <property type="project" value="TreeGrafter"/>
</dbReference>
<dbReference type="OMA" id="WIQVMPE"/>
<evidence type="ECO:0000313" key="4">
    <source>
        <dbReference type="Ensembl" id="ENSPCLP00000011952.1"/>
    </source>
</evidence>
<dbReference type="PANTHER" id="PTHR15941:SF15">
    <property type="entry name" value="MYOZENIN-3"/>
    <property type="match status" value="1"/>
</dbReference>
<dbReference type="GO" id="GO:0031433">
    <property type="term" value="F:telethonin binding"/>
    <property type="evidence" value="ECO:0007669"/>
    <property type="project" value="TreeGrafter"/>
</dbReference>
<dbReference type="InterPro" id="IPR008438">
    <property type="entry name" value="MYOZ"/>
</dbReference>
<name>A0A669PTB7_PHACC</name>
<dbReference type="GO" id="GO:0003779">
    <property type="term" value="F:actin binding"/>
    <property type="evidence" value="ECO:0007669"/>
    <property type="project" value="TreeGrafter"/>
</dbReference>
<keyword evidence="5" id="KW-1185">Reference proteome</keyword>
<evidence type="ECO:0000313" key="5">
    <source>
        <dbReference type="Proteomes" id="UP000472261"/>
    </source>
</evidence>
<evidence type="ECO:0000256" key="2">
    <source>
        <dbReference type="ARBA" id="ARBA00022553"/>
    </source>
</evidence>
<dbReference type="Proteomes" id="UP000472261">
    <property type="component" value="Unplaced"/>
</dbReference>
<dbReference type="GO" id="GO:0030018">
    <property type="term" value="C:Z disc"/>
    <property type="evidence" value="ECO:0007669"/>
    <property type="project" value="InterPro"/>
</dbReference>
<evidence type="ECO:0000256" key="3">
    <source>
        <dbReference type="SAM" id="MobiDB-lite"/>
    </source>
</evidence>
<reference evidence="4" key="2">
    <citation type="submission" date="2025-09" db="UniProtKB">
        <authorList>
            <consortium name="Ensembl"/>
        </authorList>
    </citation>
    <scope>IDENTIFICATION</scope>
</reference>
<dbReference type="GO" id="GO:0015629">
    <property type="term" value="C:actin cytoskeleton"/>
    <property type="evidence" value="ECO:0007669"/>
    <property type="project" value="TreeGrafter"/>
</dbReference>
<feature type="region of interest" description="Disordered" evidence="3">
    <location>
        <begin position="1"/>
        <end position="30"/>
    </location>
</feature>
<keyword evidence="2" id="KW-0597">Phosphoprotein</keyword>
<proteinExistence type="inferred from homology"/>
<accession>A0A669PTB7</accession>
<reference evidence="4" key="1">
    <citation type="submission" date="2025-08" db="UniProtKB">
        <authorList>
            <consortium name="Ensembl"/>
        </authorList>
    </citation>
    <scope>IDENTIFICATION</scope>
</reference>
<comment type="similarity">
    <text evidence="1">Belongs to the myozenin family.</text>
</comment>
<protein>
    <submittedName>
        <fullName evidence="4">Myozenin 3</fullName>
    </submittedName>
</protein>
<organism evidence="4 5">
    <name type="scientific">Phasianus colchicus</name>
    <name type="common">Common pheasant</name>
    <dbReference type="NCBI Taxonomy" id="9054"/>
    <lineage>
        <taxon>Eukaryota</taxon>
        <taxon>Metazoa</taxon>
        <taxon>Chordata</taxon>
        <taxon>Craniata</taxon>
        <taxon>Vertebrata</taxon>
        <taxon>Euteleostomi</taxon>
        <taxon>Archelosauria</taxon>
        <taxon>Archosauria</taxon>
        <taxon>Dinosauria</taxon>
        <taxon>Saurischia</taxon>
        <taxon>Theropoda</taxon>
        <taxon>Coelurosauria</taxon>
        <taxon>Aves</taxon>
        <taxon>Neognathae</taxon>
        <taxon>Galloanserae</taxon>
        <taxon>Galliformes</taxon>
        <taxon>Phasianidae</taxon>
        <taxon>Phasianinae</taxon>
        <taxon>Phasianus</taxon>
    </lineage>
</organism>
<evidence type="ECO:0000256" key="1">
    <source>
        <dbReference type="ARBA" id="ARBA00009126"/>
    </source>
</evidence>
<dbReference type="AlphaFoldDB" id="A0A669PTB7"/>
<dbReference type="Ensembl" id="ENSPCLT00000015949.1">
    <property type="protein sequence ID" value="ENSPCLP00000011952.1"/>
    <property type="gene ID" value="ENSPCLG00000009826.1"/>
</dbReference>